<evidence type="ECO:0008006" key="2">
    <source>
        <dbReference type="Google" id="ProtNLM"/>
    </source>
</evidence>
<proteinExistence type="predicted"/>
<organism evidence="1">
    <name type="scientific">bioreactor metagenome</name>
    <dbReference type="NCBI Taxonomy" id="1076179"/>
    <lineage>
        <taxon>unclassified sequences</taxon>
        <taxon>metagenomes</taxon>
        <taxon>ecological metagenomes</taxon>
    </lineage>
</organism>
<dbReference type="EMBL" id="VSSQ01000501">
    <property type="protein sequence ID" value="MPL96245.1"/>
    <property type="molecule type" value="Genomic_DNA"/>
</dbReference>
<dbReference type="InterPro" id="IPR014962">
    <property type="entry name" value="YolD"/>
</dbReference>
<dbReference type="AlphaFoldDB" id="A0A644VXQ2"/>
<accession>A0A644VXQ2</accession>
<sequence>MTDQYDDIINMPHHVSSTRPRMSAIDRAAQFSPFAALTGYDVSIKESARLTGERLELDDSQKEDIGDKLRFVMEQLDADTEIRITYFLPDTRKAGGEYVTVSGAVKKIDEYERMIILIDGKQIPIDEVIDVDCDVFEELC</sequence>
<dbReference type="Pfam" id="PF08863">
    <property type="entry name" value="YolD"/>
    <property type="match status" value="1"/>
</dbReference>
<reference evidence="1" key="1">
    <citation type="submission" date="2019-08" db="EMBL/GenBank/DDBJ databases">
        <authorList>
            <person name="Kucharzyk K."/>
            <person name="Murdoch R.W."/>
            <person name="Higgins S."/>
            <person name="Loffler F."/>
        </authorList>
    </citation>
    <scope>NUCLEOTIDE SEQUENCE</scope>
</reference>
<comment type="caution">
    <text evidence="1">The sequence shown here is derived from an EMBL/GenBank/DDBJ whole genome shotgun (WGS) entry which is preliminary data.</text>
</comment>
<evidence type="ECO:0000313" key="1">
    <source>
        <dbReference type="EMBL" id="MPL96245.1"/>
    </source>
</evidence>
<gene>
    <name evidence="1" type="ORF">SDC9_42420</name>
</gene>
<name>A0A644VXQ2_9ZZZZ</name>
<protein>
    <recommendedName>
        <fullName evidence="2">YolD-like protein</fullName>
    </recommendedName>
</protein>